<dbReference type="Proteomes" id="UP000602050">
    <property type="component" value="Unassembled WGS sequence"/>
</dbReference>
<sequence length="175" mass="20691">MAQKVQFFSTEQLAKQLNVGTTTIRKYSQHLEKQGYKFARTERRARQFTEKDKDILMQMIAKRNSANITVEQAASVILQENGMLHPSNDSPNENHQPSLEQIHKLLTRQQKLLTQISERLDYFEEYVHRRLNERDKELLKEFNDRLEKQKEISAAIEQEPNEKQGIIHKLFKPKS</sequence>
<organism evidence="2 3">
    <name type="scientific">Compostibacillus humi</name>
    <dbReference type="NCBI Taxonomy" id="1245525"/>
    <lineage>
        <taxon>Bacteria</taxon>
        <taxon>Bacillati</taxon>
        <taxon>Bacillota</taxon>
        <taxon>Bacilli</taxon>
        <taxon>Bacillales</taxon>
        <taxon>Bacillaceae</taxon>
        <taxon>Compostibacillus</taxon>
    </lineage>
</organism>
<reference evidence="2" key="1">
    <citation type="journal article" date="2014" name="Int. J. Syst. Evol. Microbiol.">
        <title>Complete genome sequence of Corynebacterium casei LMG S-19264T (=DSM 44701T), isolated from a smear-ripened cheese.</title>
        <authorList>
            <consortium name="US DOE Joint Genome Institute (JGI-PGF)"/>
            <person name="Walter F."/>
            <person name="Albersmeier A."/>
            <person name="Kalinowski J."/>
            <person name="Ruckert C."/>
        </authorList>
    </citation>
    <scope>NUCLEOTIDE SEQUENCE</scope>
    <source>
        <strain evidence="2">CGMCC 1.12360</strain>
    </source>
</reference>
<evidence type="ECO:0000256" key="1">
    <source>
        <dbReference type="SAM" id="Coils"/>
    </source>
</evidence>
<proteinExistence type="predicted"/>
<feature type="coiled-coil region" evidence="1">
    <location>
        <begin position="132"/>
        <end position="159"/>
    </location>
</feature>
<accession>A0A8J2TQY4</accession>
<keyword evidence="3" id="KW-1185">Reference proteome</keyword>
<dbReference type="Gene3D" id="1.10.1660.10">
    <property type="match status" value="1"/>
</dbReference>
<dbReference type="SUPFAM" id="SSF46955">
    <property type="entry name" value="Putative DNA-binding domain"/>
    <property type="match status" value="1"/>
</dbReference>
<evidence type="ECO:0008006" key="4">
    <source>
        <dbReference type="Google" id="ProtNLM"/>
    </source>
</evidence>
<dbReference type="InterPro" id="IPR009061">
    <property type="entry name" value="DNA-bd_dom_put_sf"/>
</dbReference>
<protein>
    <recommendedName>
        <fullName evidence="4">HTH merR-type domain-containing protein</fullName>
    </recommendedName>
</protein>
<dbReference type="AlphaFoldDB" id="A0A8J2TQY4"/>
<evidence type="ECO:0000313" key="3">
    <source>
        <dbReference type="Proteomes" id="UP000602050"/>
    </source>
</evidence>
<evidence type="ECO:0000313" key="2">
    <source>
        <dbReference type="EMBL" id="GFZ90781.1"/>
    </source>
</evidence>
<name>A0A8J2TQY4_9BACI</name>
<gene>
    <name evidence="2" type="ORF">GCM10010978_32090</name>
</gene>
<reference evidence="2" key="2">
    <citation type="submission" date="2020-09" db="EMBL/GenBank/DDBJ databases">
        <authorList>
            <person name="Sun Q."/>
            <person name="Zhou Y."/>
        </authorList>
    </citation>
    <scope>NUCLEOTIDE SEQUENCE</scope>
    <source>
        <strain evidence="2">CGMCC 1.12360</strain>
    </source>
</reference>
<dbReference type="EMBL" id="BMEV01000105">
    <property type="protein sequence ID" value="GFZ90781.1"/>
    <property type="molecule type" value="Genomic_DNA"/>
</dbReference>
<dbReference type="RefSeq" id="WP_188393404.1">
    <property type="nucleotide sequence ID" value="NZ_BMEV01000105.1"/>
</dbReference>
<comment type="caution">
    <text evidence="2">The sequence shown here is derived from an EMBL/GenBank/DDBJ whole genome shotgun (WGS) entry which is preliminary data.</text>
</comment>
<keyword evidence="1" id="KW-0175">Coiled coil</keyword>